<organism evidence="4">
    <name type="scientific">marine sediment metagenome</name>
    <dbReference type="NCBI Taxonomy" id="412755"/>
    <lineage>
        <taxon>unclassified sequences</taxon>
        <taxon>metagenomes</taxon>
        <taxon>ecological metagenomes</taxon>
    </lineage>
</organism>
<evidence type="ECO:0000256" key="1">
    <source>
        <dbReference type="ARBA" id="ARBA00022555"/>
    </source>
</evidence>
<evidence type="ECO:0000259" key="3">
    <source>
        <dbReference type="PROSITE" id="PS50886"/>
    </source>
</evidence>
<dbReference type="InterPro" id="IPR012340">
    <property type="entry name" value="NA-bd_OB-fold"/>
</dbReference>
<dbReference type="NCBIfam" id="NF045760">
    <property type="entry name" value="YtpR"/>
    <property type="match status" value="1"/>
</dbReference>
<dbReference type="CDD" id="cd02796">
    <property type="entry name" value="tRNA_bind_bactPheRS"/>
    <property type="match status" value="1"/>
</dbReference>
<dbReference type="Pfam" id="PF01588">
    <property type="entry name" value="tRNA_bind"/>
    <property type="match status" value="1"/>
</dbReference>
<proteinExistence type="predicted"/>
<dbReference type="InterPro" id="IPR002547">
    <property type="entry name" value="tRNA-bd_dom"/>
</dbReference>
<reference evidence="4" key="1">
    <citation type="journal article" date="2014" name="Front. Microbiol.">
        <title>High frequency of phylogenetically diverse reductive dehalogenase-homologous genes in deep subseafloor sedimentary metagenomes.</title>
        <authorList>
            <person name="Kawai M."/>
            <person name="Futagami T."/>
            <person name="Toyoda A."/>
            <person name="Takaki Y."/>
            <person name="Nishi S."/>
            <person name="Hori S."/>
            <person name="Arai W."/>
            <person name="Tsubouchi T."/>
            <person name="Morono Y."/>
            <person name="Uchiyama I."/>
            <person name="Ito T."/>
            <person name="Fujiyama A."/>
            <person name="Inagaki F."/>
            <person name="Takami H."/>
        </authorList>
    </citation>
    <scope>NUCLEOTIDE SEQUENCE</scope>
    <source>
        <strain evidence="4">Expedition CK06-06</strain>
    </source>
</reference>
<keyword evidence="2" id="KW-0694">RNA-binding</keyword>
<comment type="caution">
    <text evidence="4">The sequence shown here is derived from an EMBL/GenBank/DDBJ whole genome shotgun (WGS) entry which is preliminary data.</text>
</comment>
<evidence type="ECO:0000313" key="4">
    <source>
        <dbReference type="EMBL" id="GAH62825.1"/>
    </source>
</evidence>
<sequence>MRVSYKRLQEIVNFSFSPQELAEQLTRLGLEVKNIEYLGKLEKIVVGKIVSIENHPNADKIKVVRIDVGRETISLVCGAPNIKEEMVVPVALEGARLKGGIRVKKIKVRGIDSPGMICSENELGLGEDQSG</sequence>
<dbReference type="SUPFAM" id="SSF50249">
    <property type="entry name" value="Nucleic acid-binding proteins"/>
    <property type="match status" value="1"/>
</dbReference>
<name>X1I0H7_9ZZZZ</name>
<protein>
    <recommendedName>
        <fullName evidence="3">tRNA-binding domain-containing protein</fullName>
    </recommendedName>
</protein>
<evidence type="ECO:0000256" key="2">
    <source>
        <dbReference type="ARBA" id="ARBA00022884"/>
    </source>
</evidence>
<dbReference type="InterPro" id="IPR009061">
    <property type="entry name" value="DNA-bd_dom_put_sf"/>
</dbReference>
<dbReference type="Gene3D" id="2.40.50.140">
    <property type="entry name" value="Nucleic acid-binding proteins"/>
    <property type="match status" value="1"/>
</dbReference>
<feature type="non-terminal residue" evidence="4">
    <location>
        <position position="131"/>
    </location>
</feature>
<accession>X1I0H7</accession>
<dbReference type="InterPro" id="IPR033714">
    <property type="entry name" value="tRNA_bind_bactPheRS"/>
</dbReference>
<dbReference type="SUPFAM" id="SSF46955">
    <property type="entry name" value="Putative DNA-binding domain"/>
    <property type="match status" value="1"/>
</dbReference>
<dbReference type="PROSITE" id="PS50886">
    <property type="entry name" value="TRBD"/>
    <property type="match status" value="1"/>
</dbReference>
<gene>
    <name evidence="4" type="ORF">S03H2_50059</name>
</gene>
<keyword evidence="1" id="KW-0820">tRNA-binding</keyword>
<feature type="domain" description="TRNA-binding" evidence="3">
    <location>
        <begin position="38"/>
        <end position="131"/>
    </location>
</feature>
<dbReference type="AlphaFoldDB" id="X1I0H7"/>
<dbReference type="EMBL" id="BARU01031671">
    <property type="protein sequence ID" value="GAH62825.1"/>
    <property type="molecule type" value="Genomic_DNA"/>
</dbReference>
<dbReference type="GO" id="GO:0000049">
    <property type="term" value="F:tRNA binding"/>
    <property type="evidence" value="ECO:0007669"/>
    <property type="project" value="UniProtKB-KW"/>
</dbReference>